<evidence type="ECO:0000313" key="2">
    <source>
        <dbReference type="Proteomes" id="UP000616885"/>
    </source>
</evidence>
<dbReference type="Proteomes" id="UP000616885">
    <property type="component" value="Unassembled WGS sequence"/>
</dbReference>
<dbReference type="SUPFAM" id="SSF53335">
    <property type="entry name" value="S-adenosyl-L-methionine-dependent methyltransferases"/>
    <property type="match status" value="1"/>
</dbReference>
<dbReference type="PROSITE" id="PS51683">
    <property type="entry name" value="SAM_OMT_II"/>
    <property type="match status" value="1"/>
</dbReference>
<name>A0A8H7KA45_BIOOC</name>
<sequence>MDQLVFVLGAMKERTEADWKSILERAGFQNIQIHSFAMGSEVIIEAELA</sequence>
<dbReference type="InterPro" id="IPR029063">
    <property type="entry name" value="SAM-dependent_MTases_sf"/>
</dbReference>
<gene>
    <name evidence="1" type="ORF">IM811_004378</name>
</gene>
<evidence type="ECO:0008006" key="3">
    <source>
        <dbReference type="Google" id="ProtNLM"/>
    </source>
</evidence>
<dbReference type="AlphaFoldDB" id="A0A8H7KA45"/>
<reference evidence="1" key="1">
    <citation type="submission" date="2020-10" db="EMBL/GenBank/DDBJ databases">
        <title>High-Quality Genome Resource of Clonostachys rosea strain S41 by Oxford Nanopore Long-Read Sequencing.</title>
        <authorList>
            <person name="Wang H."/>
        </authorList>
    </citation>
    <scope>NUCLEOTIDE SEQUENCE</scope>
    <source>
        <strain evidence="1">S41</strain>
    </source>
</reference>
<dbReference type="Gene3D" id="3.40.50.150">
    <property type="entry name" value="Vaccinia Virus protein VP39"/>
    <property type="match status" value="1"/>
</dbReference>
<proteinExistence type="predicted"/>
<organism evidence="1 2">
    <name type="scientific">Bionectria ochroleuca</name>
    <name type="common">Gliocladium roseum</name>
    <dbReference type="NCBI Taxonomy" id="29856"/>
    <lineage>
        <taxon>Eukaryota</taxon>
        <taxon>Fungi</taxon>
        <taxon>Dikarya</taxon>
        <taxon>Ascomycota</taxon>
        <taxon>Pezizomycotina</taxon>
        <taxon>Sordariomycetes</taxon>
        <taxon>Hypocreomycetidae</taxon>
        <taxon>Hypocreales</taxon>
        <taxon>Bionectriaceae</taxon>
        <taxon>Clonostachys</taxon>
    </lineage>
</organism>
<comment type="caution">
    <text evidence="1">The sequence shown here is derived from an EMBL/GenBank/DDBJ whole genome shotgun (WGS) entry which is preliminary data.</text>
</comment>
<accession>A0A8H7KA45</accession>
<dbReference type="InterPro" id="IPR016461">
    <property type="entry name" value="COMT-like"/>
</dbReference>
<protein>
    <recommendedName>
        <fullName evidence="3">O-methyltransferase domain-containing protein</fullName>
    </recommendedName>
</protein>
<dbReference type="GO" id="GO:0008168">
    <property type="term" value="F:methyltransferase activity"/>
    <property type="evidence" value="ECO:0007669"/>
    <property type="project" value="InterPro"/>
</dbReference>
<evidence type="ECO:0000313" key="1">
    <source>
        <dbReference type="EMBL" id="KAF9746077.1"/>
    </source>
</evidence>
<dbReference type="EMBL" id="JADCTT010000012">
    <property type="protein sequence ID" value="KAF9746077.1"/>
    <property type="molecule type" value="Genomic_DNA"/>
</dbReference>